<dbReference type="InterPro" id="IPR038729">
    <property type="entry name" value="Rad50/SbcC_AAA"/>
</dbReference>
<dbReference type="Pfam" id="PF13476">
    <property type="entry name" value="AAA_23"/>
    <property type="match status" value="1"/>
</dbReference>
<keyword evidence="1" id="KW-0175">Coiled coil</keyword>
<dbReference type="Gene3D" id="3.40.50.300">
    <property type="entry name" value="P-loop containing nucleotide triphosphate hydrolases"/>
    <property type="match status" value="2"/>
</dbReference>
<protein>
    <submittedName>
        <fullName evidence="3">AAA family ATPase</fullName>
    </submittedName>
</protein>
<feature type="domain" description="Rad50/SbcC-type AAA" evidence="2">
    <location>
        <begin position="5"/>
        <end position="273"/>
    </location>
</feature>
<name>A0A941IFS1_9ACTN</name>
<feature type="coiled-coil region" evidence="1">
    <location>
        <begin position="618"/>
        <end position="671"/>
    </location>
</feature>
<reference evidence="3" key="1">
    <citation type="submission" date="2021-04" db="EMBL/GenBank/DDBJ databases">
        <title>Genome based classification of Actinospica acidithermotolerans sp. nov., an actinobacterium isolated from an Indonesian hot spring.</title>
        <authorList>
            <person name="Kusuma A.B."/>
            <person name="Putra K.E."/>
            <person name="Nafisah S."/>
            <person name="Loh J."/>
            <person name="Nouioui I."/>
            <person name="Goodfellow M."/>
        </authorList>
    </citation>
    <scope>NUCLEOTIDE SEQUENCE</scope>
    <source>
        <strain evidence="3">MGRD01-02</strain>
    </source>
</reference>
<dbReference type="SUPFAM" id="SSF52540">
    <property type="entry name" value="P-loop containing nucleoside triphosphate hydrolases"/>
    <property type="match status" value="1"/>
</dbReference>
<dbReference type="GO" id="GO:0016887">
    <property type="term" value="F:ATP hydrolysis activity"/>
    <property type="evidence" value="ECO:0007669"/>
    <property type="project" value="InterPro"/>
</dbReference>
<dbReference type="AlphaFoldDB" id="A0A941IFS1"/>
<proteinExistence type="predicted"/>
<dbReference type="RefSeq" id="WP_212517798.1">
    <property type="nucleotide sequence ID" value="NZ_JAGSOH010000020.1"/>
</dbReference>
<comment type="caution">
    <text evidence="3">The sequence shown here is derived from an EMBL/GenBank/DDBJ whole genome shotgun (WGS) entry which is preliminary data.</text>
</comment>
<dbReference type="EMBL" id="JAGSOH010000020">
    <property type="protein sequence ID" value="MBR7826650.1"/>
    <property type="molecule type" value="Genomic_DNA"/>
</dbReference>
<evidence type="ECO:0000259" key="2">
    <source>
        <dbReference type="Pfam" id="PF13476"/>
    </source>
</evidence>
<gene>
    <name evidence="3" type="ORF">KDK95_10065</name>
</gene>
<sequence length="887" mass="97207">MRLYRILLENYRGVRRSEVVFDPTGVTVVHGPNEIGKSSLIEALDLMLRFPATTSHRDVQAVRPKGRAENPVTEIEVGAGDYRLRYRKIWRKNYGKTELHILEPSAKQDQLENHEAQARFEKLLAECDVDLELWKLLRVSQDKPLGRESKEEPLGQPTTFAVRPAVAAALGTGARRPSDGGAEGGVSTAFSGPQERLFMAVEREYLLYYTPKTGEPTGKYSQAMKELAEANKKASEAEQAMVDAQGILAEYGRVNSELKGIEEELNALRGDIDGREQLLAEAKLLEEQLRQLKTRLEVATLVADAANELAQRRAELEDEQTRYEDAKQKCTTAENAHQQKRKAADRLEVVSSLFADALALAEKDVECLRSKELPARLEGAVAVAEAAQTRIEAADTQLARNSVDKDALVAISDAFSAWDKALSALEANAATVRVERLSDAAVTVNGPGAAEGSEAIRLVDTVTLEAPGIVRVVVAPGSGEQARREKERKTRAAYEKACREAGVADVSAAQAMADEHDAAVAQREIALAELNASLSGVKSHGKDLVAIRQLAVSLRAMIAAYLERRPATADTLPESIEIAQERQTEAQVAAAEHEIRLKTATNEANATDKALALSRERLRALERSLPQLDQAVKRAQANMERLPALESPERLEQTRSEHERAEARLAELNPDQLASVQENKRKVQFQLQQDATRLRLRSAELRVLIAECGERGPEEAAERARDHAAQAQHQFDVLWERAEAAKLLRETLTRHRSEQRARYATPFRELVEKYAAAVFGSAVNLHVGEDLTIASKTIGGATVPFNSLSTGTREQLALLGRIACAQLIAPGAGGVPLILDDTLGHSDRQRIDQIAAILDRVSGTGTQVIILTHAPERFRIGSATRVDLALP</sequence>
<dbReference type="Proteomes" id="UP000676325">
    <property type="component" value="Unassembled WGS sequence"/>
</dbReference>
<evidence type="ECO:0000256" key="1">
    <source>
        <dbReference type="SAM" id="Coils"/>
    </source>
</evidence>
<organism evidence="3 4">
    <name type="scientific">Actinospica acidithermotolerans</name>
    <dbReference type="NCBI Taxonomy" id="2828514"/>
    <lineage>
        <taxon>Bacteria</taxon>
        <taxon>Bacillati</taxon>
        <taxon>Actinomycetota</taxon>
        <taxon>Actinomycetes</taxon>
        <taxon>Catenulisporales</taxon>
        <taxon>Actinospicaceae</taxon>
        <taxon>Actinospica</taxon>
    </lineage>
</organism>
<dbReference type="InterPro" id="IPR027417">
    <property type="entry name" value="P-loop_NTPase"/>
</dbReference>
<dbReference type="PANTHER" id="PTHR41259">
    <property type="entry name" value="DOUBLE-STRAND BREAK REPAIR RAD50 ATPASE, PUTATIVE-RELATED"/>
    <property type="match status" value="1"/>
</dbReference>
<keyword evidence="4" id="KW-1185">Reference proteome</keyword>
<evidence type="ECO:0000313" key="3">
    <source>
        <dbReference type="EMBL" id="MBR7826650.1"/>
    </source>
</evidence>
<dbReference type="GO" id="GO:0006302">
    <property type="term" value="P:double-strand break repair"/>
    <property type="evidence" value="ECO:0007669"/>
    <property type="project" value="InterPro"/>
</dbReference>
<feature type="coiled-coil region" evidence="1">
    <location>
        <begin position="220"/>
        <end position="343"/>
    </location>
</feature>
<accession>A0A941IFS1</accession>
<evidence type="ECO:0000313" key="4">
    <source>
        <dbReference type="Proteomes" id="UP000676325"/>
    </source>
</evidence>
<dbReference type="PANTHER" id="PTHR41259:SF1">
    <property type="entry name" value="DOUBLE-STRAND BREAK REPAIR RAD50 ATPASE, PUTATIVE-RELATED"/>
    <property type="match status" value="1"/>
</dbReference>